<reference evidence="2 3" key="2">
    <citation type="journal article" date="2012" name="PLoS ONE">
        <title>An ancient pathway combining carbon dioxide fixation with the generation and utilization of a sodium ion gradient for ATP synthesis.</title>
        <authorList>
            <person name="Poehlein A."/>
            <person name="Schmidt S."/>
            <person name="Kaster A.K."/>
            <person name="Goenrich M."/>
            <person name="Vollmers J."/>
            <person name="Thurmer A."/>
            <person name="Bertsch J."/>
            <person name="Schuchmann K."/>
            <person name="Voigt B."/>
            <person name="Hecker M."/>
            <person name="Daniel R."/>
            <person name="Thauer R.K."/>
            <person name="Gottschalk G."/>
            <person name="Muller V."/>
        </authorList>
    </citation>
    <scope>NUCLEOTIDE SEQUENCE [LARGE SCALE GENOMIC DNA]</scope>
    <source>
        <strain evidence="3">ATCC 29683 / DSM 1030 / JCM 2381 / KCTC 1655 / WB1</strain>
    </source>
</reference>
<dbReference type="InterPro" id="IPR006935">
    <property type="entry name" value="Helicase/UvrB_N"/>
</dbReference>
<dbReference type="PANTHER" id="PTHR47396">
    <property type="entry name" value="TYPE I RESTRICTION ENZYME ECOKI R PROTEIN"/>
    <property type="match status" value="1"/>
</dbReference>
<proteinExistence type="predicted"/>
<dbReference type="Pfam" id="PF08463">
    <property type="entry name" value="EcoEI_R_C"/>
    <property type="match status" value="1"/>
</dbReference>
<keyword evidence="3" id="KW-1185">Reference proteome</keyword>
<dbReference type="GO" id="GO:0003677">
    <property type="term" value="F:DNA binding"/>
    <property type="evidence" value="ECO:0007669"/>
    <property type="project" value="InterPro"/>
</dbReference>
<dbReference type="SUPFAM" id="SSF52540">
    <property type="entry name" value="P-loop containing nucleoside triphosphate hydrolases"/>
    <property type="match status" value="2"/>
</dbReference>
<dbReference type="GO" id="GO:0006304">
    <property type="term" value="P:DNA modification"/>
    <property type="evidence" value="ECO:0007669"/>
    <property type="project" value="InterPro"/>
</dbReference>
<dbReference type="Proteomes" id="UP000007177">
    <property type="component" value="Chromosome"/>
</dbReference>
<sequence length="1071" mass="123256">MKSNFEFLNEKFPELTLLGSLAEDYLYSDVNSCLIKLGLFGETIVNLMLEMDGLTPPKYDNTHANRLRLLKREGLIQPAVDDLFFALRKARNKAVHEGYANFNDALILLKLTYGLGVWFMQTYGNWTEQPAIFEVPMNHSNSLEHEGSRNKKEQELVTLRNEATPVATDHVLNYAERLQQSALAAKQLDLCEKETRFMVDGQLQKVGWEADSLTLNYANGTRPQKGRNLAIAKWPTNKNETARGMVDYALFVGLFFVAIVEVQCNIQDAASLIESLCEYSAENISDIPRESRINRWDRYKAPLLFATNGIQIRGATETQAGIWFKDIRNPFNPKKALQGWMSPISILELLANDIVTANAELEELVYDFLREKDGLNLRNYQVSAIQAAEKAIIYGQKRVLLSMATGTGKTRTLLGLIYRFLKTGRFRRILFLVDSSSLGEQTKNIFKEMRLEDLMTLDEIYSIKTLDGDDHDLATKIHIGSVQELVKRIIYNEEVVKPSVTDYDLIVIDEAHRGFVLNTKMEDNEQLYKNRRDYIRKYAQILDYFHATIVAMTATPAQHTSALFGRPVFHYSYSEAVIDGFLVDHNPPQEMDTTLAWQALIDAQLIVPVRPENVTNWDELTDELGFEVESINRHITPQSFTVKVINEIALYLEPQGNGKTLIFAVDEYHADNIVANLRKIYEPLGFDPDVVMKLSRDVSAKNRNLSSKTIKQFQNEKFPRIAVTADYHANEINVPEITKLVFMSWIDSRILFEQMLGKATRRCPAIGKTHFDIYDPVGFYQAFKAFINIGPVINNAISDFSGQLNQLDKLESEDDVKITIEQIIVMLHRQKSNFDEQTLRHFSDLTAGLSPDQFIENIQEMTIKEAQNYLLGQQKLFALLDHDGLQLFKKEDSKNIVAKRYLEEFKHYLINHDNQNEIIDCICKRPEQLTRTDLKRLTLELERNDFTEDRLNHAWQDVTGERRRLDLIGLIRQQILGLDELSHIKRIKKAVNNLKKNHDFNQEQLKWINRIENNILFETVLDRDIFTVGAFKKAGGFFKIDQLFKNNLDQLLNELKNDLYFKGGTDDHENE</sequence>
<dbReference type="Gene3D" id="3.40.50.300">
    <property type="entry name" value="P-loop containing nucleotide triphosphate hydrolases"/>
    <property type="match status" value="2"/>
</dbReference>
<dbReference type="STRING" id="931626.Awo_c17830"/>
<dbReference type="AlphaFoldDB" id="H6LII9"/>
<dbReference type="HOGENOM" id="CLU_007363_0_0_9"/>
<dbReference type="eggNOG" id="COG5074">
    <property type="taxonomic scope" value="Bacteria"/>
</dbReference>
<evidence type="ECO:0000313" key="2">
    <source>
        <dbReference type="EMBL" id="AFA48563.1"/>
    </source>
</evidence>
<dbReference type="Pfam" id="PF04851">
    <property type="entry name" value="ResIII"/>
    <property type="match status" value="1"/>
</dbReference>
<gene>
    <name evidence="2" type="primary">hsdR3</name>
    <name evidence="2" type="ordered locus">Awo_c17830</name>
</gene>
<dbReference type="EC" id="3.1.21.3" evidence="2"/>
<dbReference type="CDD" id="cd18032">
    <property type="entry name" value="DEXHc_RE_I_III_res"/>
    <property type="match status" value="1"/>
</dbReference>
<protein>
    <submittedName>
        <fullName evidence="2">Type I restriction-modification system restriction subunit HsdR3</fullName>
        <ecNumber evidence="2">3.1.21.3</ecNumber>
    </submittedName>
</protein>
<dbReference type="GO" id="GO:0009035">
    <property type="term" value="F:type I site-specific deoxyribonuclease activity"/>
    <property type="evidence" value="ECO:0007669"/>
    <property type="project" value="UniProtKB-EC"/>
</dbReference>
<dbReference type="PANTHER" id="PTHR47396:SF1">
    <property type="entry name" value="ATP-DEPENDENT HELICASE IRC3-RELATED"/>
    <property type="match status" value="1"/>
</dbReference>
<dbReference type="NCBIfam" id="NF008521">
    <property type="entry name" value="PRK11448.1"/>
    <property type="match status" value="1"/>
</dbReference>
<organism evidence="2 3">
    <name type="scientific">Acetobacterium woodii (strain ATCC 29683 / DSM 1030 / JCM 2381 / KCTC 1655 / WB1)</name>
    <dbReference type="NCBI Taxonomy" id="931626"/>
    <lineage>
        <taxon>Bacteria</taxon>
        <taxon>Bacillati</taxon>
        <taxon>Bacillota</taxon>
        <taxon>Clostridia</taxon>
        <taxon>Eubacteriales</taxon>
        <taxon>Eubacteriaceae</taxon>
        <taxon>Acetobacterium</taxon>
    </lineage>
</organism>
<dbReference type="EMBL" id="CP002987">
    <property type="protein sequence ID" value="AFA48563.1"/>
    <property type="molecule type" value="Genomic_DNA"/>
</dbReference>
<feature type="domain" description="Helicase ATP-binding" evidence="1">
    <location>
        <begin position="390"/>
        <end position="574"/>
    </location>
</feature>
<dbReference type="GO" id="GO:0005829">
    <property type="term" value="C:cytosol"/>
    <property type="evidence" value="ECO:0007669"/>
    <property type="project" value="TreeGrafter"/>
</dbReference>
<reference evidence="3" key="1">
    <citation type="submission" date="2011-07" db="EMBL/GenBank/DDBJ databases">
        <title>Complete genome sequence of Acetobacterium woodii.</title>
        <authorList>
            <person name="Poehlein A."/>
            <person name="Schmidt S."/>
            <person name="Kaster A.-K."/>
            <person name="Goenrich M."/>
            <person name="Vollmers J."/>
            <person name="Thuermer A."/>
            <person name="Gottschalk G."/>
            <person name="Thauer R.K."/>
            <person name="Daniel R."/>
            <person name="Mueller V."/>
        </authorList>
    </citation>
    <scope>NUCLEOTIDE SEQUENCE [LARGE SCALE GENOMIC DNA]</scope>
    <source>
        <strain evidence="3">ATCC 29683 / DSM 1030 / JCM 2381 / KCTC 1655 / WB1</strain>
    </source>
</reference>
<dbReference type="SMART" id="SM00487">
    <property type="entry name" value="DEXDc"/>
    <property type="match status" value="1"/>
</dbReference>
<dbReference type="PROSITE" id="PS51192">
    <property type="entry name" value="HELICASE_ATP_BIND_1"/>
    <property type="match status" value="1"/>
</dbReference>
<dbReference type="KEGG" id="awo:Awo_c17830"/>
<dbReference type="eggNOG" id="COG4096">
    <property type="taxonomic scope" value="Bacteria"/>
</dbReference>
<dbReference type="OrthoDB" id="9758243at2"/>
<dbReference type="RefSeq" id="WP_014356163.1">
    <property type="nucleotide sequence ID" value="NC_016894.1"/>
</dbReference>
<dbReference type="InterPro" id="IPR013670">
    <property type="entry name" value="EcoEI_R_C_dom"/>
</dbReference>
<evidence type="ECO:0000259" key="1">
    <source>
        <dbReference type="PROSITE" id="PS51192"/>
    </source>
</evidence>
<dbReference type="InterPro" id="IPR027417">
    <property type="entry name" value="P-loop_NTPase"/>
</dbReference>
<accession>H6LII9</accession>
<keyword evidence="2" id="KW-0378">Hydrolase</keyword>
<name>H6LII9_ACEWD</name>
<dbReference type="GO" id="GO:0005524">
    <property type="term" value="F:ATP binding"/>
    <property type="evidence" value="ECO:0007669"/>
    <property type="project" value="InterPro"/>
</dbReference>
<evidence type="ECO:0000313" key="3">
    <source>
        <dbReference type="Proteomes" id="UP000007177"/>
    </source>
</evidence>
<dbReference type="REBASE" id="45789">
    <property type="entry name" value="Awo1030ORF17840P"/>
</dbReference>
<dbReference type="InterPro" id="IPR014001">
    <property type="entry name" value="Helicase_ATP-bd"/>
</dbReference>
<dbReference type="InterPro" id="IPR050742">
    <property type="entry name" value="Helicase_Restrict-Modif_Enz"/>
</dbReference>